<dbReference type="InterPro" id="IPR017932">
    <property type="entry name" value="GATase_2_dom"/>
</dbReference>
<evidence type="ECO:0000256" key="6">
    <source>
        <dbReference type="ARBA" id="ARBA00022962"/>
    </source>
</evidence>
<keyword evidence="8" id="KW-0061">Asparagine biosynthesis</keyword>
<evidence type="ECO:0000256" key="5">
    <source>
        <dbReference type="ARBA" id="ARBA00022840"/>
    </source>
</evidence>
<dbReference type="SUPFAM" id="SSF52402">
    <property type="entry name" value="Adenine nucleotide alpha hydrolases-like"/>
    <property type="match status" value="1"/>
</dbReference>
<evidence type="ECO:0000256" key="3">
    <source>
        <dbReference type="ARBA" id="ARBA00012737"/>
    </source>
</evidence>
<dbReference type="Gene3D" id="3.40.50.620">
    <property type="entry name" value="HUPs"/>
    <property type="match status" value="1"/>
</dbReference>
<dbReference type="AlphaFoldDB" id="A0A4Q1AMB4"/>
<evidence type="ECO:0000256" key="4">
    <source>
        <dbReference type="ARBA" id="ARBA00022741"/>
    </source>
</evidence>
<feature type="binding site" evidence="9">
    <location>
        <position position="283"/>
    </location>
    <ligand>
        <name>ATP</name>
        <dbReference type="ChEBI" id="CHEBI:30616"/>
    </ligand>
</feature>
<dbReference type="Proteomes" id="UP000289758">
    <property type="component" value="Unassembled WGS sequence"/>
</dbReference>
<dbReference type="CDD" id="cd01991">
    <property type="entry name" value="Asn_synthase_B_C"/>
    <property type="match status" value="1"/>
</dbReference>
<evidence type="ECO:0000256" key="7">
    <source>
        <dbReference type="ARBA" id="ARBA00048741"/>
    </source>
</evidence>
<organism evidence="11 12">
    <name type="scientific">Halarcobacter ebronensis</name>
    <dbReference type="NCBI Taxonomy" id="1462615"/>
    <lineage>
        <taxon>Bacteria</taxon>
        <taxon>Pseudomonadati</taxon>
        <taxon>Campylobacterota</taxon>
        <taxon>Epsilonproteobacteria</taxon>
        <taxon>Campylobacterales</taxon>
        <taxon>Arcobacteraceae</taxon>
        <taxon>Halarcobacter</taxon>
    </lineage>
</organism>
<dbReference type="PROSITE" id="PS51278">
    <property type="entry name" value="GATASE_TYPE_2"/>
    <property type="match status" value="1"/>
</dbReference>
<name>A0A4Q1AMB4_9BACT</name>
<dbReference type="CDD" id="cd00712">
    <property type="entry name" value="AsnB"/>
    <property type="match status" value="1"/>
</dbReference>
<dbReference type="InterPro" id="IPR014729">
    <property type="entry name" value="Rossmann-like_a/b/a_fold"/>
</dbReference>
<dbReference type="InterPro" id="IPR033738">
    <property type="entry name" value="AsnB_N"/>
</dbReference>
<dbReference type="InterPro" id="IPR051786">
    <property type="entry name" value="ASN_synthetase/amidase"/>
</dbReference>
<dbReference type="PIRSF" id="PIRSF001589">
    <property type="entry name" value="Asn_synthetase_glu-h"/>
    <property type="match status" value="1"/>
</dbReference>
<feature type="binding site" evidence="9">
    <location>
        <position position="98"/>
    </location>
    <ligand>
        <name>L-glutamine</name>
        <dbReference type="ChEBI" id="CHEBI:58359"/>
    </ligand>
</feature>
<evidence type="ECO:0000256" key="2">
    <source>
        <dbReference type="ARBA" id="ARBA00005752"/>
    </source>
</evidence>
<evidence type="ECO:0000256" key="8">
    <source>
        <dbReference type="PIRSR" id="PIRSR001589-1"/>
    </source>
</evidence>
<keyword evidence="8" id="KW-0028">Amino-acid biosynthesis</keyword>
<dbReference type="Pfam" id="PF00733">
    <property type="entry name" value="Asn_synthase"/>
    <property type="match status" value="1"/>
</dbReference>
<dbReference type="RefSeq" id="WP_129086981.1">
    <property type="nucleotide sequence ID" value="NZ_CP053836.1"/>
</dbReference>
<keyword evidence="4 9" id="KW-0547">Nucleotide-binding</keyword>
<dbReference type="PANTHER" id="PTHR43284:SF1">
    <property type="entry name" value="ASPARAGINE SYNTHETASE"/>
    <property type="match status" value="1"/>
</dbReference>
<comment type="catalytic activity">
    <reaction evidence="7">
        <text>L-aspartate + L-glutamine + ATP + H2O = L-asparagine + L-glutamate + AMP + diphosphate + H(+)</text>
        <dbReference type="Rhea" id="RHEA:12228"/>
        <dbReference type="ChEBI" id="CHEBI:15377"/>
        <dbReference type="ChEBI" id="CHEBI:15378"/>
        <dbReference type="ChEBI" id="CHEBI:29985"/>
        <dbReference type="ChEBI" id="CHEBI:29991"/>
        <dbReference type="ChEBI" id="CHEBI:30616"/>
        <dbReference type="ChEBI" id="CHEBI:33019"/>
        <dbReference type="ChEBI" id="CHEBI:58048"/>
        <dbReference type="ChEBI" id="CHEBI:58359"/>
        <dbReference type="ChEBI" id="CHEBI:456215"/>
        <dbReference type="EC" id="6.3.5.4"/>
    </reaction>
</comment>
<comment type="caution">
    <text evidence="11">The sequence shown here is derived from an EMBL/GenBank/DDBJ whole genome shotgun (WGS) entry which is preliminary data.</text>
</comment>
<evidence type="ECO:0000256" key="1">
    <source>
        <dbReference type="ARBA" id="ARBA00005187"/>
    </source>
</evidence>
<sequence length="596" mass="69352">MCGIIGFSSLRNNSQEILKNILDGIRHRGPDNKSFKFYNKVGLGHVRLSIIDLHQESNQPMSSFDKRYTIIYNGEIYNYKEIKHELELLGYNFITNGDTEVILNGFIEFKEKIVEKLSGMFAFSIYDNIENIFFLARDRYGIKPLFFYNENEDFWFCSEVKPLEKYISDEKSLESSVLFLLLGSLPPKITINKYIQKFPSGHYAWYKKNNLILEQYYNIEYQPKIKDSYKNIIANIHDLTTNAVKNNLVSDTPVGTFLSGGLDSSIITAIASRYVTKLKTVSVSFEDKIFSEDYYQKLVVDKFKTEHYDYHITKEIFQLEFLQYLEILDQPNMDGFNTYLASKMARKAGLKSILAGQGADEIFYSYDTFLNAKKLRENKSPLYGIFLLRKFKELIRSKKIPKDISLYLKNIDLSLYLPGKQIFTPSQIANILNLKIEKVLLIILNCFMKFDSSNILAYDDKVSYYEVKLYLENQLLAKDDMSSMANSLEIRIPFLDTNLVDYVTKIEPSIKYDKKVSKVLLAKAFEKELPSEIIYRDKKGFSIPYGEWLETIVNDIGFNENIYINLFLNKKIGWTKFITLVMLKKFNSNIELSGEI</sequence>
<evidence type="ECO:0000313" key="11">
    <source>
        <dbReference type="EMBL" id="RXK06395.1"/>
    </source>
</evidence>
<dbReference type="Gene3D" id="3.60.20.10">
    <property type="entry name" value="Glutamine Phosphoribosylpyrophosphate, subunit 1, domain 1"/>
    <property type="match status" value="1"/>
</dbReference>
<evidence type="ECO:0000256" key="9">
    <source>
        <dbReference type="PIRSR" id="PIRSR001589-2"/>
    </source>
</evidence>
<gene>
    <name evidence="11" type="primary">asnB</name>
    <name evidence="11" type="ORF">CRV07_06800</name>
</gene>
<evidence type="ECO:0000313" key="12">
    <source>
        <dbReference type="Proteomes" id="UP000289758"/>
    </source>
</evidence>
<evidence type="ECO:0000259" key="10">
    <source>
        <dbReference type="PROSITE" id="PS51278"/>
    </source>
</evidence>
<dbReference type="SUPFAM" id="SSF56235">
    <property type="entry name" value="N-terminal nucleophile aminohydrolases (Ntn hydrolases)"/>
    <property type="match status" value="1"/>
</dbReference>
<dbReference type="EC" id="6.3.5.4" evidence="3"/>
<accession>A0A4Q1AMB4</accession>
<dbReference type="Pfam" id="PF13537">
    <property type="entry name" value="GATase_7"/>
    <property type="match status" value="1"/>
</dbReference>
<keyword evidence="12" id="KW-1185">Reference proteome</keyword>
<feature type="active site" description="For GATase activity" evidence="8">
    <location>
        <position position="2"/>
    </location>
</feature>
<comment type="similarity">
    <text evidence="2">Belongs to the asparagine synthetase family.</text>
</comment>
<keyword evidence="5 9" id="KW-0067">ATP-binding</keyword>
<dbReference type="EMBL" id="PDKK01000004">
    <property type="protein sequence ID" value="RXK06395.1"/>
    <property type="molecule type" value="Genomic_DNA"/>
</dbReference>
<dbReference type="GO" id="GO:0005524">
    <property type="term" value="F:ATP binding"/>
    <property type="evidence" value="ECO:0007669"/>
    <property type="project" value="UniProtKB-KW"/>
</dbReference>
<protein>
    <recommendedName>
        <fullName evidence="3">asparagine synthase (glutamine-hydrolyzing)</fullName>
        <ecNumber evidence="3">6.3.5.4</ecNumber>
    </recommendedName>
</protein>
<dbReference type="GO" id="GO:0006529">
    <property type="term" value="P:asparagine biosynthetic process"/>
    <property type="evidence" value="ECO:0007669"/>
    <property type="project" value="UniProtKB-KW"/>
</dbReference>
<keyword evidence="6 8" id="KW-0315">Glutamine amidotransferase</keyword>
<feature type="domain" description="Glutamine amidotransferase type-2" evidence="10">
    <location>
        <begin position="2"/>
        <end position="209"/>
    </location>
</feature>
<dbReference type="OrthoDB" id="9763290at2"/>
<dbReference type="NCBIfam" id="TIGR01536">
    <property type="entry name" value="asn_synth_AEB"/>
    <property type="match status" value="1"/>
</dbReference>
<comment type="pathway">
    <text evidence="1">Amino-acid biosynthesis; L-asparagine biosynthesis; L-asparagine from L-aspartate (L-Gln route): step 1/1.</text>
</comment>
<proteinExistence type="inferred from homology"/>
<dbReference type="GO" id="GO:0004066">
    <property type="term" value="F:asparagine synthase (glutamine-hydrolyzing) activity"/>
    <property type="evidence" value="ECO:0007669"/>
    <property type="project" value="UniProtKB-EC"/>
</dbReference>
<reference evidence="11 12" key="1">
    <citation type="submission" date="2017-10" db="EMBL/GenBank/DDBJ databases">
        <title>Genomics of the genus Arcobacter.</title>
        <authorList>
            <person name="Perez-Cataluna A."/>
            <person name="Figueras M.J."/>
        </authorList>
    </citation>
    <scope>NUCLEOTIDE SEQUENCE [LARGE SCALE GENOMIC DNA]</scope>
    <source>
        <strain evidence="11 12">CECT 8441</strain>
    </source>
</reference>
<dbReference type="InterPro" id="IPR006426">
    <property type="entry name" value="Asn_synth_AEB"/>
</dbReference>
<dbReference type="InterPro" id="IPR029055">
    <property type="entry name" value="Ntn_hydrolases_N"/>
</dbReference>
<dbReference type="InterPro" id="IPR001962">
    <property type="entry name" value="Asn_synthase"/>
</dbReference>
<dbReference type="PANTHER" id="PTHR43284">
    <property type="entry name" value="ASPARAGINE SYNTHETASE (GLUTAMINE-HYDROLYZING)"/>
    <property type="match status" value="1"/>
</dbReference>